<feature type="compositionally biased region" description="Low complexity" evidence="1">
    <location>
        <begin position="11"/>
        <end position="45"/>
    </location>
</feature>
<protein>
    <submittedName>
        <fullName evidence="2">Uncharacterized protein</fullName>
    </submittedName>
</protein>
<feature type="compositionally biased region" description="Polar residues" evidence="1">
    <location>
        <begin position="46"/>
        <end position="57"/>
    </location>
</feature>
<reference evidence="2 3" key="1">
    <citation type="submission" date="2018-12" db="EMBL/GenBank/DDBJ databases">
        <title>Genome analysis provides insights into bioremediation potentialities of Halogeometricum borinquense strain N11.</title>
        <authorList>
            <person name="Najjari A."/>
            <person name="Youssef N."/>
            <person name="Fhoula I."/>
            <person name="Ben Dhia O."/>
            <person name="Mahjoubi M."/>
            <person name="Ouzari H.I."/>
            <person name="Cherif A."/>
        </authorList>
    </citation>
    <scope>NUCLEOTIDE SEQUENCE [LARGE SCALE GENOMIC DNA]</scope>
    <source>
        <strain evidence="2 3">N11</strain>
    </source>
</reference>
<feature type="compositionally biased region" description="Polar residues" evidence="1">
    <location>
        <begin position="1"/>
        <end position="10"/>
    </location>
</feature>
<sequence>SNETEPSTETGPSNETEPSNESSGSSTETGQSNADAASDTAATNDESPGSSPNSNRGENVGVVAQNAATGANNTVIVNVNNAGVTQVAISLQYNRGANGTSGNNTAQNLVLVNQNALATGNNSSAINVNNAGVTQVAISLQYNEDANGTQAIPGPDSGANFTAEDTARLLDQLGIPLGELVTTERNLQSQVFEGENGTKVRVTVNQNVTIGFPIEREVPDEERLTRDEISQAKYGYDFAALSAETTGQVEEIYNRQPFAGQRNVTDVLTREEIARQQYDKRLKNVNREQIIEIENTYHEQFACSVEQNSTYTRDEISQAKYGYDFAALSTETTGQVQEIYNRQPFSDSFAPEHVLTREEIARQRYGADFDNLGPKERIQVQDLFDIQFQCTADAMAN</sequence>
<evidence type="ECO:0000313" key="2">
    <source>
        <dbReference type="EMBL" id="RYJ15478.1"/>
    </source>
</evidence>
<dbReference type="AlphaFoldDB" id="A0A482TJS6"/>
<organism evidence="2 3">
    <name type="scientific">Halogeometricum borinquense</name>
    <dbReference type="NCBI Taxonomy" id="60847"/>
    <lineage>
        <taxon>Archaea</taxon>
        <taxon>Methanobacteriati</taxon>
        <taxon>Methanobacteriota</taxon>
        <taxon>Stenosarchaea group</taxon>
        <taxon>Halobacteria</taxon>
        <taxon>Halobacteriales</taxon>
        <taxon>Haloferacaceae</taxon>
        <taxon>Halogeometricum</taxon>
    </lineage>
</organism>
<accession>A0A482TJS6</accession>
<comment type="caution">
    <text evidence="2">The sequence shown here is derived from an EMBL/GenBank/DDBJ whole genome shotgun (WGS) entry which is preliminary data.</text>
</comment>
<feature type="non-terminal residue" evidence="2">
    <location>
        <position position="1"/>
    </location>
</feature>
<name>A0A482TJS6_9EURY</name>
<feature type="region of interest" description="Disordered" evidence="1">
    <location>
        <begin position="1"/>
        <end position="58"/>
    </location>
</feature>
<proteinExistence type="predicted"/>
<evidence type="ECO:0000256" key="1">
    <source>
        <dbReference type="SAM" id="MobiDB-lite"/>
    </source>
</evidence>
<dbReference type="Proteomes" id="UP000294028">
    <property type="component" value="Unassembled WGS sequence"/>
</dbReference>
<dbReference type="EMBL" id="RZHH01000002">
    <property type="protein sequence ID" value="RYJ15478.1"/>
    <property type="molecule type" value="Genomic_DNA"/>
</dbReference>
<gene>
    <name evidence="2" type="ORF">ELS19_14545</name>
</gene>
<evidence type="ECO:0000313" key="3">
    <source>
        <dbReference type="Proteomes" id="UP000294028"/>
    </source>
</evidence>